<keyword evidence="4" id="KW-0175">Coiled coil</keyword>
<dbReference type="InterPro" id="IPR029063">
    <property type="entry name" value="SAM-dependent_MTases_sf"/>
</dbReference>
<evidence type="ECO:0000313" key="5">
    <source>
        <dbReference type="EMBL" id="CAE7276211.1"/>
    </source>
</evidence>
<evidence type="ECO:0000256" key="1">
    <source>
        <dbReference type="ARBA" id="ARBA00022603"/>
    </source>
</evidence>
<proteinExistence type="predicted"/>
<keyword evidence="1" id="KW-0489">Methyltransferase</keyword>
<dbReference type="PROSITE" id="PS00094">
    <property type="entry name" value="C5_MTASE_1"/>
    <property type="match status" value="1"/>
</dbReference>
<protein>
    <submittedName>
        <fullName evidence="5">Uncharacterized protein</fullName>
    </submittedName>
</protein>
<gene>
    <name evidence="5" type="ORF">SNEC2469_LOCUS6704</name>
</gene>
<dbReference type="Pfam" id="PF00145">
    <property type="entry name" value="DNA_methylase"/>
    <property type="match status" value="1"/>
</dbReference>
<dbReference type="InterPro" id="IPR001525">
    <property type="entry name" value="C5_MeTfrase"/>
</dbReference>
<keyword evidence="2" id="KW-0808">Transferase</keyword>
<dbReference type="Gene3D" id="3.40.50.150">
    <property type="entry name" value="Vaccinia Virus protein VP39"/>
    <property type="match status" value="1"/>
</dbReference>
<dbReference type="Proteomes" id="UP000601435">
    <property type="component" value="Unassembled WGS sequence"/>
</dbReference>
<reference evidence="5" key="1">
    <citation type="submission" date="2021-02" db="EMBL/GenBank/DDBJ databases">
        <authorList>
            <person name="Dougan E. K."/>
            <person name="Rhodes N."/>
            <person name="Thang M."/>
            <person name="Chan C."/>
        </authorList>
    </citation>
    <scope>NUCLEOTIDE SEQUENCE</scope>
</reference>
<evidence type="ECO:0000256" key="2">
    <source>
        <dbReference type="ARBA" id="ARBA00022679"/>
    </source>
</evidence>
<dbReference type="GO" id="GO:0008168">
    <property type="term" value="F:methyltransferase activity"/>
    <property type="evidence" value="ECO:0007669"/>
    <property type="project" value="UniProtKB-KW"/>
</dbReference>
<dbReference type="AlphaFoldDB" id="A0A812MNH6"/>
<keyword evidence="6" id="KW-1185">Reference proteome</keyword>
<dbReference type="GO" id="GO:0032259">
    <property type="term" value="P:methylation"/>
    <property type="evidence" value="ECO:0007669"/>
    <property type="project" value="UniProtKB-KW"/>
</dbReference>
<dbReference type="EMBL" id="CAJNJA010011640">
    <property type="protein sequence ID" value="CAE7276211.1"/>
    <property type="molecule type" value="Genomic_DNA"/>
</dbReference>
<accession>A0A812MNH6</accession>
<sequence length="1242" mass="134803">MWTQVHVREAVVILDATQGPAFLTGDVQYRQDEVLHMAEIFSGGFAGWTQAGWVLQEARCPVRTDWLLDIEEAVQASLETLMPQLETVRTAPELPDGTDFATPIFLSANVEHTWWHGIWSLGPPDIVTLSPPCQPWSAAGQQGGLSTADGRLLLLLADIMSAIQTPVVCLEEVAGFLSHQDYAQVMRAWESAGYHCIYNQSLQLAEVASTLRFFAGPEIASCHGAQRRLLMDKDDERNMLTLGNALAVPQAVLTLAHAVKGVFPTRAVCPVAAVDCCIAHRMTSVNSVLLKVRAGWLLLRRDEMGAVLADESLRNEIQGLLRSRRMIFHKLALHGPADADAAAELAVRFSCHIPVPQVEVEAAPAVALCAAPVVSQPDLYHQLKFAFDLSRNPDSPAVACLTCYGDRLHDVSHFPLLVIVAAAAQDLFFPAPSFAQEDVENCSLVQTEEGFELVVSPTSAEEWFLQAPYHLFESFGWSLACQGPVADESTPLCFQLCLDHSQTCLPASAVPGYLRELLFLAQLRYHAKAADASAQAKATFVLQVGTRTIAQLALPEHLRPRDLEGAWTSASHAAGCWPGARIFSGPRPLEYDATLATLRAAASLHVQRASGFAVLCIATETRGGGVKDENVQLAKSKVAALLLDRGVPLSDASQATESLVPAVGATTCLHALAAQDPTKQWHQLSRSAAAVGRPLPEGDSRAERAAQRLQKAVRKKKLAQAASVNAADFQLDPDTWHGIDDNPVPILTEIRPACNGAILMDPQQANPQDIALLRNMGSDALCIVLPGHTCPDPDTCSGAVSVPVIHKESGQRHLLAACYHNVGETEVRPHFAHGTKVVFDGTVCCSFTMHADEAQPARVWQDAIKAPVRTVVDLFRGRGVQQALSNPWGRSFRAGGKACQPQAADSFQFFAKVFRSDLRAVLQQSGFNGVYVVPRGWDRQLLPGWSVVWMPGAKADVEKQALLVPEQHGLVRSRSKFGLRVPTDAFARIFEQLRPGTKAPEALEVRGLYKTGPFPHAVSAEDVQDWARQLAWPVRVVKALGPQFWLLGAPTDPPAATALFNAQPVLIKQVQNRDAAPPVLQAGGPVPAQTRRATAQTDAEVDPWLHSDPWSSYRAGSSAAVSKPSLQPARTADQQLAARVHQQETKLAQLEQSIQTLRDEQIVCKQAQAADAAEVRQEFQVVRQEFQGLGQGLQQQFQAGLDSLQSAQQQQSNQVAAGMAELKALLVASQENKKQRCNDPEL</sequence>
<evidence type="ECO:0000256" key="4">
    <source>
        <dbReference type="SAM" id="Coils"/>
    </source>
</evidence>
<dbReference type="SUPFAM" id="SSF53335">
    <property type="entry name" value="S-adenosyl-L-methionine-dependent methyltransferases"/>
    <property type="match status" value="1"/>
</dbReference>
<feature type="coiled-coil region" evidence="4">
    <location>
        <begin position="1133"/>
        <end position="1160"/>
    </location>
</feature>
<name>A0A812MNH6_9DINO</name>
<evidence type="ECO:0000256" key="3">
    <source>
        <dbReference type="ARBA" id="ARBA00022691"/>
    </source>
</evidence>
<organism evidence="5 6">
    <name type="scientific">Symbiodinium necroappetens</name>
    <dbReference type="NCBI Taxonomy" id="1628268"/>
    <lineage>
        <taxon>Eukaryota</taxon>
        <taxon>Sar</taxon>
        <taxon>Alveolata</taxon>
        <taxon>Dinophyceae</taxon>
        <taxon>Suessiales</taxon>
        <taxon>Symbiodiniaceae</taxon>
        <taxon>Symbiodinium</taxon>
    </lineage>
</organism>
<dbReference type="InterPro" id="IPR018117">
    <property type="entry name" value="C5_DNA_meth_AS"/>
</dbReference>
<dbReference type="OrthoDB" id="411914at2759"/>
<keyword evidence="3" id="KW-0949">S-adenosyl-L-methionine</keyword>
<evidence type="ECO:0000313" key="6">
    <source>
        <dbReference type="Proteomes" id="UP000601435"/>
    </source>
</evidence>
<comment type="caution">
    <text evidence="5">The sequence shown here is derived from an EMBL/GenBank/DDBJ whole genome shotgun (WGS) entry which is preliminary data.</text>
</comment>